<dbReference type="InterPro" id="IPR036396">
    <property type="entry name" value="Cyt_P450_sf"/>
</dbReference>
<dbReference type="GO" id="GO:0005506">
    <property type="term" value="F:iron ion binding"/>
    <property type="evidence" value="ECO:0007669"/>
    <property type="project" value="InterPro"/>
</dbReference>
<protein>
    <submittedName>
        <fullName evidence="4">Uncharacterized protein</fullName>
    </submittedName>
</protein>
<dbReference type="Gene3D" id="1.10.630.10">
    <property type="entry name" value="Cytochrome P450"/>
    <property type="match status" value="1"/>
</dbReference>
<gene>
    <name evidence="4" type="ORF">E5288_WYG020218</name>
</gene>
<keyword evidence="5" id="KW-1185">Reference proteome</keyword>
<dbReference type="EMBL" id="VBQZ03000154">
    <property type="protein sequence ID" value="MXQ96205.1"/>
    <property type="molecule type" value="Genomic_DNA"/>
</dbReference>
<evidence type="ECO:0000256" key="1">
    <source>
        <dbReference type="ARBA" id="ARBA00010617"/>
    </source>
</evidence>
<dbReference type="AlphaFoldDB" id="A0A6B0S2F9"/>
<dbReference type="GO" id="GO:0008392">
    <property type="term" value="F:arachidonate epoxygenase activity"/>
    <property type="evidence" value="ECO:0007669"/>
    <property type="project" value="TreeGrafter"/>
</dbReference>
<dbReference type="PANTHER" id="PTHR24300:SF84">
    <property type="entry name" value="CYTOCHROME P450, FAMILY 2, SUBFAMILY T, POLYPEPTIDE 4"/>
    <property type="match status" value="1"/>
</dbReference>
<keyword evidence="2" id="KW-0479">Metal-binding</keyword>
<dbReference type="InterPro" id="IPR001128">
    <property type="entry name" value="Cyt_P450"/>
</dbReference>
<dbReference type="InterPro" id="IPR050182">
    <property type="entry name" value="Cytochrome_P450_fam2"/>
</dbReference>
<dbReference type="Proteomes" id="UP000322234">
    <property type="component" value="Unassembled WGS sequence"/>
</dbReference>
<dbReference type="SUPFAM" id="SSF48264">
    <property type="entry name" value="Cytochrome P450"/>
    <property type="match status" value="1"/>
</dbReference>
<sequence>MVGRMCAPTLEDREHLPYTNTVLHEIQCFISVVPFGLPRALTCDTHLRGYFLPKVPTESGDPAQGRGGPISRSEHSPLMHKGFLTLASNWGLF</sequence>
<accession>A0A6B0S2F9</accession>
<dbReference type="GO" id="GO:0006805">
    <property type="term" value="P:xenobiotic metabolic process"/>
    <property type="evidence" value="ECO:0007669"/>
    <property type="project" value="TreeGrafter"/>
</dbReference>
<keyword evidence="3" id="KW-0408">Iron</keyword>
<name>A0A6B0S2F9_9CETA</name>
<evidence type="ECO:0000256" key="2">
    <source>
        <dbReference type="ARBA" id="ARBA00022723"/>
    </source>
</evidence>
<dbReference type="GO" id="GO:0005737">
    <property type="term" value="C:cytoplasm"/>
    <property type="evidence" value="ECO:0007669"/>
    <property type="project" value="TreeGrafter"/>
</dbReference>
<dbReference type="PANTHER" id="PTHR24300">
    <property type="entry name" value="CYTOCHROME P450 508A4-RELATED"/>
    <property type="match status" value="1"/>
</dbReference>
<comment type="caution">
    <text evidence="4">The sequence shown here is derived from an EMBL/GenBank/DDBJ whole genome shotgun (WGS) entry which is preliminary data.</text>
</comment>
<reference evidence="4" key="1">
    <citation type="submission" date="2019-10" db="EMBL/GenBank/DDBJ databases">
        <title>The sequence and de novo assembly of the wild yak genome.</title>
        <authorList>
            <person name="Liu Y."/>
        </authorList>
    </citation>
    <scope>NUCLEOTIDE SEQUENCE [LARGE SCALE GENOMIC DNA]</scope>
    <source>
        <strain evidence="4">WY2019</strain>
    </source>
</reference>
<dbReference type="Pfam" id="PF00067">
    <property type="entry name" value="p450"/>
    <property type="match status" value="1"/>
</dbReference>
<evidence type="ECO:0000313" key="5">
    <source>
        <dbReference type="Proteomes" id="UP000322234"/>
    </source>
</evidence>
<dbReference type="GO" id="GO:0019373">
    <property type="term" value="P:epoxygenase P450 pathway"/>
    <property type="evidence" value="ECO:0007669"/>
    <property type="project" value="TreeGrafter"/>
</dbReference>
<comment type="similarity">
    <text evidence="1">Belongs to the cytochrome P450 family.</text>
</comment>
<evidence type="ECO:0000256" key="3">
    <source>
        <dbReference type="ARBA" id="ARBA00023004"/>
    </source>
</evidence>
<dbReference type="GO" id="GO:0016712">
    <property type="term" value="F:oxidoreductase activity, acting on paired donors, with incorporation or reduction of molecular oxygen, reduced flavin or flavoprotein as one donor, and incorporation of one atom of oxygen"/>
    <property type="evidence" value="ECO:0007669"/>
    <property type="project" value="TreeGrafter"/>
</dbReference>
<organism evidence="4 5">
    <name type="scientific">Bos mutus</name>
    <name type="common">wild yak</name>
    <dbReference type="NCBI Taxonomy" id="72004"/>
    <lineage>
        <taxon>Eukaryota</taxon>
        <taxon>Metazoa</taxon>
        <taxon>Chordata</taxon>
        <taxon>Craniata</taxon>
        <taxon>Vertebrata</taxon>
        <taxon>Euteleostomi</taxon>
        <taxon>Mammalia</taxon>
        <taxon>Eutheria</taxon>
        <taxon>Laurasiatheria</taxon>
        <taxon>Artiodactyla</taxon>
        <taxon>Ruminantia</taxon>
        <taxon>Pecora</taxon>
        <taxon>Bovidae</taxon>
        <taxon>Bovinae</taxon>
        <taxon>Bos</taxon>
    </lineage>
</organism>
<evidence type="ECO:0000313" key="4">
    <source>
        <dbReference type="EMBL" id="MXQ96205.1"/>
    </source>
</evidence>
<proteinExistence type="inferred from homology"/>
<dbReference type="GO" id="GO:0020037">
    <property type="term" value="F:heme binding"/>
    <property type="evidence" value="ECO:0007669"/>
    <property type="project" value="InterPro"/>
</dbReference>